<evidence type="ECO:0000259" key="4">
    <source>
        <dbReference type="PROSITE" id="PS50110"/>
    </source>
</evidence>
<organism evidence="6 7">
    <name type="scientific">Micromonospora auratinigra</name>
    <dbReference type="NCBI Taxonomy" id="261654"/>
    <lineage>
        <taxon>Bacteria</taxon>
        <taxon>Bacillati</taxon>
        <taxon>Actinomycetota</taxon>
        <taxon>Actinomycetes</taxon>
        <taxon>Micromonosporales</taxon>
        <taxon>Micromonosporaceae</taxon>
        <taxon>Micromonospora</taxon>
    </lineage>
</organism>
<dbReference type="PROSITE" id="PS51755">
    <property type="entry name" value="OMPR_PHOB"/>
    <property type="match status" value="1"/>
</dbReference>
<evidence type="ECO:0000256" key="3">
    <source>
        <dbReference type="PROSITE-ProRule" id="PRU01091"/>
    </source>
</evidence>
<dbReference type="OrthoDB" id="116118at2"/>
<dbReference type="InterPro" id="IPR001867">
    <property type="entry name" value="OmpR/PhoB-type_DNA-bd"/>
</dbReference>
<feature type="modified residue" description="4-aspartylphosphate" evidence="2">
    <location>
        <position position="52"/>
    </location>
</feature>
<dbReference type="GO" id="GO:0000976">
    <property type="term" value="F:transcription cis-regulatory region binding"/>
    <property type="evidence" value="ECO:0007669"/>
    <property type="project" value="TreeGrafter"/>
</dbReference>
<dbReference type="GO" id="GO:0000156">
    <property type="term" value="F:phosphorelay response regulator activity"/>
    <property type="evidence" value="ECO:0007669"/>
    <property type="project" value="TreeGrafter"/>
</dbReference>
<evidence type="ECO:0000259" key="5">
    <source>
        <dbReference type="PROSITE" id="PS51755"/>
    </source>
</evidence>
<dbReference type="Proteomes" id="UP000199385">
    <property type="component" value="Chromosome I"/>
</dbReference>
<name>A0A1A8Z844_9ACTN</name>
<dbReference type="Gene3D" id="3.40.50.2300">
    <property type="match status" value="1"/>
</dbReference>
<dbReference type="InterPro" id="IPR001789">
    <property type="entry name" value="Sig_transdc_resp-reg_receiver"/>
</dbReference>
<dbReference type="STRING" id="261654.GA0070611_1112"/>
<accession>A0A1A8Z844</accession>
<evidence type="ECO:0000256" key="2">
    <source>
        <dbReference type="PROSITE-ProRule" id="PRU00169"/>
    </source>
</evidence>
<dbReference type="InterPro" id="IPR036388">
    <property type="entry name" value="WH-like_DNA-bd_sf"/>
</dbReference>
<dbReference type="PATRIC" id="fig|261654.4.peg.1138"/>
<dbReference type="Gene3D" id="1.10.10.10">
    <property type="entry name" value="Winged helix-like DNA-binding domain superfamily/Winged helix DNA-binding domain"/>
    <property type="match status" value="1"/>
</dbReference>
<keyword evidence="2" id="KW-0597">Phosphoprotein</keyword>
<feature type="domain" description="OmpR/PhoB-type" evidence="5">
    <location>
        <begin position="126"/>
        <end position="221"/>
    </location>
</feature>
<keyword evidence="1 3" id="KW-0238">DNA-binding</keyword>
<dbReference type="InterPro" id="IPR039420">
    <property type="entry name" value="WalR-like"/>
</dbReference>
<dbReference type="AlphaFoldDB" id="A0A1A8Z844"/>
<protein>
    <submittedName>
        <fullName evidence="6">DNA-binding response regulator, OmpR family, contains REC and winged-helix (WHTH) domain</fullName>
    </submittedName>
</protein>
<dbReference type="SMART" id="SM00448">
    <property type="entry name" value="REC"/>
    <property type="match status" value="1"/>
</dbReference>
<dbReference type="InterPro" id="IPR016032">
    <property type="entry name" value="Sig_transdc_resp-reg_C-effctor"/>
</dbReference>
<feature type="domain" description="Response regulatory" evidence="4">
    <location>
        <begin position="3"/>
        <end position="117"/>
    </location>
</feature>
<dbReference type="GO" id="GO:0032993">
    <property type="term" value="C:protein-DNA complex"/>
    <property type="evidence" value="ECO:0007669"/>
    <property type="project" value="TreeGrafter"/>
</dbReference>
<dbReference type="Pfam" id="PF00486">
    <property type="entry name" value="Trans_reg_C"/>
    <property type="match status" value="1"/>
</dbReference>
<dbReference type="SUPFAM" id="SSF46894">
    <property type="entry name" value="C-terminal effector domain of the bipartite response regulators"/>
    <property type="match status" value="1"/>
</dbReference>
<dbReference type="GO" id="GO:0006355">
    <property type="term" value="P:regulation of DNA-templated transcription"/>
    <property type="evidence" value="ECO:0007669"/>
    <property type="project" value="InterPro"/>
</dbReference>
<dbReference type="CDD" id="cd00383">
    <property type="entry name" value="trans_reg_C"/>
    <property type="match status" value="1"/>
</dbReference>
<dbReference type="RefSeq" id="WP_091658462.1">
    <property type="nucleotide sequence ID" value="NZ_LT594323.1"/>
</dbReference>
<dbReference type="GO" id="GO:0005829">
    <property type="term" value="C:cytosol"/>
    <property type="evidence" value="ECO:0007669"/>
    <property type="project" value="TreeGrafter"/>
</dbReference>
<evidence type="ECO:0000313" key="7">
    <source>
        <dbReference type="Proteomes" id="UP000199385"/>
    </source>
</evidence>
<dbReference type="EMBL" id="LT594323">
    <property type="protein sequence ID" value="SBT40039.1"/>
    <property type="molecule type" value="Genomic_DNA"/>
</dbReference>
<dbReference type="SUPFAM" id="SSF52172">
    <property type="entry name" value="CheY-like"/>
    <property type="match status" value="1"/>
</dbReference>
<dbReference type="PANTHER" id="PTHR48111:SF38">
    <property type="entry name" value="TWO-COMPONENT RESPONSE REGULATOR"/>
    <property type="match status" value="1"/>
</dbReference>
<evidence type="ECO:0000256" key="1">
    <source>
        <dbReference type="ARBA" id="ARBA00023125"/>
    </source>
</evidence>
<gene>
    <name evidence="6" type="ORF">GA0070611_1112</name>
</gene>
<sequence>MGRVLVIEDDDRIGRLVTRALEGGGLLTERACSGTAGLDAALRRDFDLVVLDLMLPGLDGHEVLDRLRAQRPEQPVLVLSAVPEISARVAVLEAGAADFLGKPFAVAELVARVRARMRAAPAGDGGRWLQVGPVQLDLHRRRATVAGARVELPLREFLLLQHLMTRAGRPCSRDELLADVWGLHFDPGSNVVDVSVRRLRGRLDRPDRIETVRGVGYAYAVD</sequence>
<dbReference type="SMART" id="SM00862">
    <property type="entry name" value="Trans_reg_C"/>
    <property type="match status" value="1"/>
</dbReference>
<feature type="DNA-binding region" description="OmpR/PhoB-type" evidence="3">
    <location>
        <begin position="126"/>
        <end position="221"/>
    </location>
</feature>
<dbReference type="PROSITE" id="PS50110">
    <property type="entry name" value="RESPONSE_REGULATORY"/>
    <property type="match status" value="1"/>
</dbReference>
<reference evidence="7" key="1">
    <citation type="submission" date="2016-06" db="EMBL/GenBank/DDBJ databases">
        <authorList>
            <person name="Varghese N."/>
            <person name="Submissions Spin"/>
        </authorList>
    </citation>
    <scope>NUCLEOTIDE SEQUENCE [LARGE SCALE GENOMIC DNA]</scope>
    <source>
        <strain evidence="7">DSM 44815</strain>
    </source>
</reference>
<keyword evidence="7" id="KW-1185">Reference proteome</keyword>
<dbReference type="PANTHER" id="PTHR48111">
    <property type="entry name" value="REGULATOR OF RPOS"/>
    <property type="match status" value="1"/>
</dbReference>
<dbReference type="InterPro" id="IPR011006">
    <property type="entry name" value="CheY-like_superfamily"/>
</dbReference>
<dbReference type="Pfam" id="PF00072">
    <property type="entry name" value="Response_reg"/>
    <property type="match status" value="1"/>
</dbReference>
<evidence type="ECO:0000313" key="6">
    <source>
        <dbReference type="EMBL" id="SBT40039.1"/>
    </source>
</evidence>
<proteinExistence type="predicted"/>